<keyword evidence="1" id="KW-0574">Periplasm</keyword>
<keyword evidence="1" id="KW-0732">Signal</keyword>
<dbReference type="HAMAP" id="MF_02066">
    <property type="entry name" value="CpoB"/>
    <property type="match status" value="1"/>
</dbReference>
<dbReference type="Gene3D" id="1.25.40.10">
    <property type="entry name" value="Tetratricopeptide repeat domain"/>
    <property type="match status" value="1"/>
</dbReference>
<keyword evidence="1" id="KW-0132">Cell division</keyword>
<dbReference type="OrthoDB" id="8525418at2"/>
<comment type="subcellular location">
    <subcellularLocation>
        <location evidence="1">Periplasm</location>
    </subcellularLocation>
</comment>
<dbReference type="Pfam" id="PF13174">
    <property type="entry name" value="TPR_6"/>
    <property type="match status" value="1"/>
</dbReference>
<feature type="domain" description="YbgF trimerisation" evidence="3">
    <location>
        <begin position="61"/>
        <end position="119"/>
    </location>
</feature>
<name>A0A6L5JVC2_RHOTE</name>
<keyword evidence="1" id="KW-0131">Cell cycle</keyword>
<dbReference type="Proteomes" id="UP000480275">
    <property type="component" value="Unassembled WGS sequence"/>
</dbReference>
<dbReference type="InterPro" id="IPR032519">
    <property type="entry name" value="YbgF_tri"/>
</dbReference>
<feature type="compositionally biased region" description="Low complexity" evidence="2">
    <location>
        <begin position="130"/>
        <end position="149"/>
    </location>
</feature>
<sequence length="271" mass="29196" precursor="true">MTKPTRPTLLTDLTSFSPAALCLLLSLGAAPAAHAGLFDDDEARRQISDLTAKSAERHDTTTKAQFELANQLQALREETARLQGQVETLTYELDAEKKRQQDFYIDLDTRLRKLEPAPGSDAHAADGKPADAASDAKSATPARPAADPAAEGREYEAALNLFKGKKFKDAGTAFSGFVKAHPDSTLAPNAQYWFGNALYAQGDCKKAIEAHTALVARWSQHAKASDALLNISACQQELGDNKASRKTLESLLAKYPDSPAAATAKQRLSKK</sequence>
<comment type="caution">
    <text evidence="4">The sequence shown here is derived from an EMBL/GenBank/DDBJ whole genome shotgun (WGS) entry which is preliminary data.</text>
</comment>
<dbReference type="GO" id="GO:0030288">
    <property type="term" value="C:outer membrane-bounded periplasmic space"/>
    <property type="evidence" value="ECO:0007669"/>
    <property type="project" value="UniProtKB-UniRule"/>
</dbReference>
<dbReference type="SUPFAM" id="SSF48452">
    <property type="entry name" value="TPR-like"/>
    <property type="match status" value="1"/>
</dbReference>
<dbReference type="InterPro" id="IPR034706">
    <property type="entry name" value="CpoB"/>
</dbReference>
<evidence type="ECO:0000313" key="4">
    <source>
        <dbReference type="EMBL" id="MQY51323.1"/>
    </source>
</evidence>
<dbReference type="AlphaFoldDB" id="A0A6L5JVC2"/>
<accession>A0A6L5JVC2</accession>
<dbReference type="InterPro" id="IPR014162">
    <property type="entry name" value="CpoB_C"/>
</dbReference>
<feature type="chain" id="PRO_5027181334" description="Cell division coordinator CpoB" evidence="1">
    <location>
        <begin position="36"/>
        <end position="271"/>
    </location>
</feature>
<gene>
    <name evidence="4" type="primary">ybgF</name>
    <name evidence="1" type="synonym">cpoB</name>
    <name evidence="4" type="ORF">GHK24_06005</name>
</gene>
<organism evidence="4 5">
    <name type="scientific">Rhodocyclus tenuis</name>
    <name type="common">Rhodospirillum tenue</name>
    <dbReference type="NCBI Taxonomy" id="1066"/>
    <lineage>
        <taxon>Bacteria</taxon>
        <taxon>Pseudomonadati</taxon>
        <taxon>Pseudomonadota</taxon>
        <taxon>Betaproteobacteria</taxon>
        <taxon>Rhodocyclales</taxon>
        <taxon>Rhodocyclaceae</taxon>
        <taxon>Rhodocyclus</taxon>
    </lineage>
</organism>
<evidence type="ECO:0000313" key="5">
    <source>
        <dbReference type="Proteomes" id="UP000480275"/>
    </source>
</evidence>
<evidence type="ECO:0000256" key="1">
    <source>
        <dbReference type="HAMAP-Rule" id="MF_02066"/>
    </source>
</evidence>
<evidence type="ECO:0000256" key="2">
    <source>
        <dbReference type="SAM" id="MobiDB-lite"/>
    </source>
</evidence>
<feature type="signal peptide" evidence="1">
    <location>
        <begin position="1"/>
        <end position="35"/>
    </location>
</feature>
<dbReference type="GO" id="GO:0070206">
    <property type="term" value="P:protein trimerization"/>
    <property type="evidence" value="ECO:0007669"/>
    <property type="project" value="InterPro"/>
</dbReference>
<proteinExistence type="inferred from homology"/>
<dbReference type="NCBIfam" id="TIGR02795">
    <property type="entry name" value="tol_pal_ybgF"/>
    <property type="match status" value="1"/>
</dbReference>
<dbReference type="Pfam" id="PF16331">
    <property type="entry name" value="TolA_bind_tri"/>
    <property type="match status" value="1"/>
</dbReference>
<dbReference type="InterPro" id="IPR019734">
    <property type="entry name" value="TPR_rpt"/>
</dbReference>
<dbReference type="EMBL" id="WIXJ01000003">
    <property type="protein sequence ID" value="MQY51323.1"/>
    <property type="molecule type" value="Genomic_DNA"/>
</dbReference>
<feature type="region of interest" description="Disordered" evidence="2">
    <location>
        <begin position="115"/>
        <end position="151"/>
    </location>
</feature>
<dbReference type="GO" id="GO:0043093">
    <property type="term" value="P:FtsZ-dependent cytokinesis"/>
    <property type="evidence" value="ECO:0007669"/>
    <property type="project" value="UniProtKB-UniRule"/>
</dbReference>
<reference evidence="4 5" key="1">
    <citation type="submission" date="2019-10" db="EMBL/GenBank/DDBJ databases">
        <title>Whole-genome sequence of the purple nonsulfur photosynthetic bacterium Rhodocyclus tenuis.</title>
        <authorList>
            <person name="Kyndt J.A."/>
            <person name="Meyer T.E."/>
        </authorList>
    </citation>
    <scope>NUCLEOTIDE SEQUENCE [LARGE SCALE GENOMIC DNA]</scope>
    <source>
        <strain evidence="4 5">DSM 110</strain>
    </source>
</reference>
<evidence type="ECO:0000259" key="3">
    <source>
        <dbReference type="Pfam" id="PF16331"/>
    </source>
</evidence>
<comment type="function">
    <text evidence="1">Mediates coordination of peptidoglycan synthesis and outer membrane constriction during cell division.</text>
</comment>
<protein>
    <recommendedName>
        <fullName evidence="1">Cell division coordinator CpoB</fullName>
    </recommendedName>
</protein>
<dbReference type="Gene3D" id="1.20.5.110">
    <property type="match status" value="1"/>
</dbReference>
<dbReference type="InterPro" id="IPR011990">
    <property type="entry name" value="TPR-like_helical_dom_sf"/>
</dbReference>
<comment type="similarity">
    <text evidence="1">Belongs to the CpoB family.</text>
</comment>